<name>A0A859QXN8_9HYPH</name>
<dbReference type="Proteomes" id="UP000510721">
    <property type="component" value="Chromosome"/>
</dbReference>
<gene>
    <name evidence="1" type="ORF">FKV68_11920</name>
</gene>
<keyword evidence="2" id="KW-1185">Reference proteome</keyword>
<dbReference type="KEGG" id="emx:FKV68_11920"/>
<evidence type="ECO:0000313" key="2">
    <source>
        <dbReference type="Proteomes" id="UP000510721"/>
    </source>
</evidence>
<dbReference type="AlphaFoldDB" id="A0A859QXN8"/>
<reference evidence="1 2" key="1">
    <citation type="submission" date="2019-06" db="EMBL/GenBank/DDBJ databases">
        <title>Complete genome sequence of Ensifer mexicanus ITTG R7 isolated from nodules of Acacia angustissima (Mill.) Kuntze.</title>
        <authorList>
            <person name="Rincon-Rosales R."/>
            <person name="Rogel M.A."/>
            <person name="Guerrero G."/>
            <person name="Rincon-Molina C.I."/>
            <person name="Lopez-Lopez A."/>
            <person name="Martinez-Romero E."/>
        </authorList>
    </citation>
    <scope>NUCLEOTIDE SEQUENCE [LARGE SCALE GENOMIC DNA]</scope>
    <source>
        <strain evidence="1 2">ITTG R7</strain>
    </source>
</reference>
<accession>A0A859QXN8</accession>
<proteinExistence type="predicted"/>
<sequence length="59" mass="6290">MIGKDYRGPEYHASTGLPVAILLLSVLGISAYLFLAGSLTSEEHAVAKVYLPAAQTQTR</sequence>
<dbReference type="RefSeq" id="WP_180938018.1">
    <property type="nucleotide sequence ID" value="NZ_CP041238.1"/>
</dbReference>
<dbReference type="EMBL" id="CP041238">
    <property type="protein sequence ID" value="QLL62108.1"/>
    <property type="molecule type" value="Genomic_DNA"/>
</dbReference>
<evidence type="ECO:0000313" key="1">
    <source>
        <dbReference type="EMBL" id="QLL62108.1"/>
    </source>
</evidence>
<organism evidence="1 2">
    <name type="scientific">Sinorhizobium mexicanum</name>
    <dbReference type="NCBI Taxonomy" id="375549"/>
    <lineage>
        <taxon>Bacteria</taxon>
        <taxon>Pseudomonadati</taxon>
        <taxon>Pseudomonadota</taxon>
        <taxon>Alphaproteobacteria</taxon>
        <taxon>Hyphomicrobiales</taxon>
        <taxon>Rhizobiaceae</taxon>
        <taxon>Sinorhizobium/Ensifer group</taxon>
        <taxon>Sinorhizobium</taxon>
    </lineage>
</organism>
<protein>
    <submittedName>
        <fullName evidence="1">Uncharacterized protein</fullName>
    </submittedName>
</protein>